<proteinExistence type="predicted"/>
<accession>A0A8J7M3J0</accession>
<dbReference type="Proteomes" id="UP000636888">
    <property type="component" value="Unassembled WGS sequence"/>
</dbReference>
<protein>
    <submittedName>
        <fullName evidence="2">DUF3108 domain-containing protein</fullName>
    </submittedName>
</protein>
<dbReference type="Pfam" id="PF11306">
    <property type="entry name" value="DUF3108"/>
    <property type="match status" value="1"/>
</dbReference>
<gene>
    <name evidence="2" type="ORF">JFN93_24740</name>
</gene>
<dbReference type="EMBL" id="JAEMHM010000033">
    <property type="protein sequence ID" value="MBJ6727929.1"/>
    <property type="molecule type" value="Genomic_DNA"/>
</dbReference>
<feature type="region of interest" description="Disordered" evidence="1">
    <location>
        <begin position="370"/>
        <end position="398"/>
    </location>
</feature>
<evidence type="ECO:0000313" key="2">
    <source>
        <dbReference type="EMBL" id="MBJ6727929.1"/>
    </source>
</evidence>
<feature type="compositionally biased region" description="Pro residues" evidence="1">
    <location>
        <begin position="96"/>
        <end position="107"/>
    </location>
</feature>
<sequence>MFKLFRNLRRISYCVVLSLAAHLLVAYAFRFLGSYDFGAAVNPPCITVSLAEALPEAKAPVVVAPKEEAAPKQEQPPAVAPVAKKTDAEPDDDAPVVPPAPAQPAPKVPVAATEPPPIKKVKEEPAAPAPRPAVAQAPPANAKPVAVPTAVAGTGSYFSAQYEKLTYQITKLGIPVGSAELESKNENGVTSVGLRIKTNLAFSAIFPVDDVIETNRIDGRFINTSIRQREGSFRADEMFTINMQKRTVAWNDLVHGRRQKLDVPTTDVVDSLTGIYYLRNRPLEVGKNEVMHVYDSEIYAEVPVEVLRKEEIRLPNLAKVATIVVRPLQKTAGMFRRTGDMLIWMTDDQNRVPVKIETTVAVGRVTAELLSSETTPHGKPDDGKKRLGSAANGPIPWL</sequence>
<keyword evidence="3" id="KW-1185">Reference proteome</keyword>
<comment type="caution">
    <text evidence="2">The sequence shown here is derived from an EMBL/GenBank/DDBJ whole genome shotgun (WGS) entry which is preliminary data.</text>
</comment>
<evidence type="ECO:0000313" key="3">
    <source>
        <dbReference type="Proteomes" id="UP000636888"/>
    </source>
</evidence>
<dbReference type="AlphaFoldDB" id="A0A8J7M3J0"/>
<feature type="region of interest" description="Disordered" evidence="1">
    <location>
        <begin position="66"/>
        <end position="113"/>
    </location>
</feature>
<organism evidence="2 3">
    <name type="scientific">Geomesophilobacter sediminis</name>
    <dbReference type="NCBI Taxonomy" id="2798584"/>
    <lineage>
        <taxon>Bacteria</taxon>
        <taxon>Pseudomonadati</taxon>
        <taxon>Thermodesulfobacteriota</taxon>
        <taxon>Desulfuromonadia</taxon>
        <taxon>Geobacterales</taxon>
        <taxon>Geobacteraceae</taxon>
        <taxon>Geomesophilobacter</taxon>
    </lineage>
</organism>
<feature type="compositionally biased region" description="Basic and acidic residues" evidence="1">
    <location>
        <begin position="376"/>
        <end position="385"/>
    </location>
</feature>
<reference evidence="2" key="1">
    <citation type="submission" date="2020-12" db="EMBL/GenBank/DDBJ databases">
        <title>Geomonas sp. Red875, isolated from river sediment.</title>
        <authorList>
            <person name="Xu Z."/>
            <person name="Zhang Z."/>
            <person name="Masuda Y."/>
            <person name="Itoh H."/>
            <person name="Senoo K."/>
        </authorList>
    </citation>
    <scope>NUCLEOTIDE SEQUENCE</scope>
    <source>
        <strain evidence="2">Red875</strain>
    </source>
</reference>
<evidence type="ECO:0000256" key="1">
    <source>
        <dbReference type="SAM" id="MobiDB-lite"/>
    </source>
</evidence>
<dbReference type="RefSeq" id="WP_199387067.1">
    <property type="nucleotide sequence ID" value="NZ_JAEMHM010000033.1"/>
</dbReference>
<dbReference type="InterPro" id="IPR021457">
    <property type="entry name" value="DUF3108"/>
</dbReference>
<name>A0A8J7M3J0_9BACT</name>